<dbReference type="InterPro" id="IPR042564">
    <property type="entry name" value="CRISPR-Cas6/Csy4_sf"/>
</dbReference>
<dbReference type="AlphaFoldDB" id="A0A554W3W4"/>
<dbReference type="GO" id="GO:0004519">
    <property type="term" value="F:endonuclease activity"/>
    <property type="evidence" value="ECO:0007669"/>
    <property type="project" value="InterPro"/>
</dbReference>
<keyword evidence="2" id="KW-1185">Reference proteome</keyword>
<dbReference type="InterPro" id="IPR013396">
    <property type="entry name" value="CRISPR-assoc_prot_Csy4"/>
</dbReference>
<dbReference type="RefSeq" id="WP_185970149.1">
    <property type="nucleotide sequence ID" value="NZ_VJNB01000018.1"/>
</dbReference>
<comment type="caution">
    <text evidence="1">The sequence shown here is derived from an EMBL/GenBank/DDBJ whole genome shotgun (WGS) entry which is preliminary data.</text>
</comment>
<name>A0A554W3W4_9BURK</name>
<evidence type="ECO:0000313" key="2">
    <source>
        <dbReference type="Proteomes" id="UP000315736"/>
    </source>
</evidence>
<organism evidence="1 2">
    <name type="scientific">Tepidimonas alkaliphilus</name>
    <dbReference type="NCBI Taxonomy" id="2588942"/>
    <lineage>
        <taxon>Bacteria</taxon>
        <taxon>Pseudomonadati</taxon>
        <taxon>Pseudomonadota</taxon>
        <taxon>Betaproteobacteria</taxon>
        <taxon>Burkholderiales</taxon>
        <taxon>Tepidimonas</taxon>
    </lineage>
</organism>
<gene>
    <name evidence="1" type="ORF">Talka_02280</name>
</gene>
<accession>A0A554W3W4</accession>
<dbReference type="NCBIfam" id="TIGR02563">
    <property type="entry name" value="cas_Csy4"/>
    <property type="match status" value="1"/>
</dbReference>
<dbReference type="EMBL" id="VJNB01000018">
    <property type="protein sequence ID" value="TSE18253.1"/>
    <property type="molecule type" value="Genomic_DNA"/>
</dbReference>
<protein>
    <submittedName>
        <fullName evidence="1">CRISPR-associated endoribonuclease Cas6/Csy4, subtype I-F/YPEST</fullName>
    </submittedName>
</protein>
<dbReference type="Gene3D" id="3.30.70.2540">
    <property type="entry name" value="CRISPR-associated endoribonuclease Cas6/Csy4"/>
    <property type="match status" value="1"/>
</dbReference>
<dbReference type="Proteomes" id="UP000315736">
    <property type="component" value="Unassembled WGS sequence"/>
</dbReference>
<reference evidence="1 2" key="1">
    <citation type="submission" date="2019-07" db="EMBL/GenBank/DDBJ databases">
        <title>Tepidimonas alkaliphilus YIM 72238 draft genome.</title>
        <authorList>
            <person name="Da Costa M.S."/>
            <person name="Froufe H.J.C."/>
            <person name="Egas C."/>
            <person name="Albuquerque L."/>
        </authorList>
    </citation>
    <scope>NUCLEOTIDE SEQUENCE [LARGE SCALE GENOMIC DNA]</scope>
    <source>
        <strain evidence="1 2">YIM 72238</strain>
    </source>
</reference>
<proteinExistence type="predicted"/>
<dbReference type="Pfam" id="PF09618">
    <property type="entry name" value="Cas_Csy4"/>
    <property type="match status" value="1"/>
</dbReference>
<evidence type="ECO:0000313" key="1">
    <source>
        <dbReference type="EMBL" id="TSE18253.1"/>
    </source>
</evidence>
<sequence length="204" mass="23336">MFAQYYLDMMTRKSVEIAPGVLVSSLVQKAHPFLKETAQERRYIALAFPDMGKGFGIGKRLRWFAQQRETLEFLLDGLLGDSRFDDYWIARQIKSVPVSYDRQAAYARYRISHALSAARAARHPRADTLSDINRKMRNKRISYLQQSPAGIGYLDLRSSSTHQQFRLFVQKIDRGPDEVADGAIPDSYGLSRTSQIIPLPEFES</sequence>
<dbReference type="GO" id="GO:0043571">
    <property type="term" value="P:maintenance of CRISPR repeat elements"/>
    <property type="evidence" value="ECO:0007669"/>
    <property type="project" value="InterPro"/>
</dbReference>